<accession>A0A9J6GJB6</accession>
<proteinExistence type="predicted"/>
<dbReference type="OMA" id="HISEWDT"/>
<evidence type="ECO:0000313" key="1">
    <source>
        <dbReference type="EMBL" id="KAH9374727.1"/>
    </source>
</evidence>
<gene>
    <name evidence="1" type="ORF">HPB48_022189</name>
</gene>
<evidence type="ECO:0000313" key="2">
    <source>
        <dbReference type="Proteomes" id="UP000821853"/>
    </source>
</evidence>
<organism evidence="1 2">
    <name type="scientific">Haemaphysalis longicornis</name>
    <name type="common">Bush tick</name>
    <dbReference type="NCBI Taxonomy" id="44386"/>
    <lineage>
        <taxon>Eukaryota</taxon>
        <taxon>Metazoa</taxon>
        <taxon>Ecdysozoa</taxon>
        <taxon>Arthropoda</taxon>
        <taxon>Chelicerata</taxon>
        <taxon>Arachnida</taxon>
        <taxon>Acari</taxon>
        <taxon>Parasitiformes</taxon>
        <taxon>Ixodida</taxon>
        <taxon>Ixodoidea</taxon>
        <taxon>Ixodidae</taxon>
        <taxon>Haemaphysalinae</taxon>
        <taxon>Haemaphysalis</taxon>
    </lineage>
</organism>
<name>A0A9J6GJB6_HAELO</name>
<comment type="caution">
    <text evidence="1">The sequence shown here is derived from an EMBL/GenBank/DDBJ whole genome shotgun (WGS) entry which is preliminary data.</text>
</comment>
<dbReference type="OrthoDB" id="6409861at2759"/>
<reference evidence="1 2" key="1">
    <citation type="journal article" date="2020" name="Cell">
        <title>Large-Scale Comparative Analyses of Tick Genomes Elucidate Their Genetic Diversity and Vector Capacities.</title>
        <authorList>
            <consortium name="Tick Genome and Microbiome Consortium (TIGMIC)"/>
            <person name="Jia N."/>
            <person name="Wang J."/>
            <person name="Shi W."/>
            <person name="Du L."/>
            <person name="Sun Y."/>
            <person name="Zhan W."/>
            <person name="Jiang J.F."/>
            <person name="Wang Q."/>
            <person name="Zhang B."/>
            <person name="Ji P."/>
            <person name="Bell-Sakyi L."/>
            <person name="Cui X.M."/>
            <person name="Yuan T.T."/>
            <person name="Jiang B.G."/>
            <person name="Yang W.F."/>
            <person name="Lam T.T."/>
            <person name="Chang Q.C."/>
            <person name="Ding S.J."/>
            <person name="Wang X.J."/>
            <person name="Zhu J.G."/>
            <person name="Ruan X.D."/>
            <person name="Zhao L."/>
            <person name="Wei J.T."/>
            <person name="Ye R.Z."/>
            <person name="Que T.C."/>
            <person name="Du C.H."/>
            <person name="Zhou Y.H."/>
            <person name="Cheng J.X."/>
            <person name="Dai P.F."/>
            <person name="Guo W.B."/>
            <person name="Han X.H."/>
            <person name="Huang E.J."/>
            <person name="Li L.F."/>
            <person name="Wei W."/>
            <person name="Gao Y.C."/>
            <person name="Liu J.Z."/>
            <person name="Shao H.Z."/>
            <person name="Wang X."/>
            <person name="Wang C.C."/>
            <person name="Yang T.C."/>
            <person name="Huo Q.B."/>
            <person name="Li W."/>
            <person name="Chen H.Y."/>
            <person name="Chen S.E."/>
            <person name="Zhou L.G."/>
            <person name="Ni X.B."/>
            <person name="Tian J.H."/>
            <person name="Sheng Y."/>
            <person name="Liu T."/>
            <person name="Pan Y.S."/>
            <person name="Xia L.Y."/>
            <person name="Li J."/>
            <person name="Zhao F."/>
            <person name="Cao W.C."/>
        </authorList>
    </citation>
    <scope>NUCLEOTIDE SEQUENCE [LARGE SCALE GENOMIC DNA]</scope>
    <source>
        <strain evidence="1">HaeL-2018</strain>
    </source>
</reference>
<keyword evidence="2" id="KW-1185">Reference proteome</keyword>
<dbReference type="AlphaFoldDB" id="A0A9J6GJB6"/>
<protein>
    <submittedName>
        <fullName evidence="1">Uncharacterized protein</fullName>
    </submittedName>
</protein>
<dbReference type="Proteomes" id="UP000821853">
    <property type="component" value="Chromosome 5"/>
</dbReference>
<dbReference type="EMBL" id="JABSTR010000007">
    <property type="protein sequence ID" value="KAH9374727.1"/>
    <property type="molecule type" value="Genomic_DNA"/>
</dbReference>
<dbReference type="VEuPathDB" id="VectorBase:HLOH_047388"/>
<sequence>MAAAVKALQPWHQAMTAPCTDRFPTLPQVAPLVHCTEVVLCEHISEWDTAASFARSLLCHLATRFPDLKMTPVLAKAMLVDRRSKDACFSEQS</sequence>